<dbReference type="OrthoDB" id="2451965at2"/>
<dbReference type="SUPFAM" id="SSF52266">
    <property type="entry name" value="SGNH hydrolase"/>
    <property type="match status" value="1"/>
</dbReference>
<dbReference type="InterPro" id="IPR013830">
    <property type="entry name" value="SGNH_hydro"/>
</dbReference>
<dbReference type="Pfam" id="PF13472">
    <property type="entry name" value="Lipase_GDSL_2"/>
    <property type="match status" value="1"/>
</dbReference>
<dbReference type="Proteomes" id="UP000030832">
    <property type="component" value="Unassembled WGS sequence"/>
</dbReference>
<dbReference type="STRING" id="333138.LQ50_14200"/>
<sequence>MKLFLFFSSIFFALAIIVGGHFYYQQKLDLIAEESAALTAGIVIESVEKDVEQSELAFSGLLHEWTNSIESHELDITVFGSTSIELDNQPNESWPYLLHSKLTTHYQAPAINLTVINAEGTFSIDVLRGNYLQQVVKSQPDVLFFEPFILNDNGHVRLEDSIDAIDLLLQSLSTSLPETVIVLIPPNPLFGANFYLTQLEQLKQFAQTNNILYVDHWPHWPSTDDEALNDYVENARPNAEGHKLWADAMLKMITQ</sequence>
<evidence type="ECO:0000259" key="1">
    <source>
        <dbReference type="Pfam" id="PF13472"/>
    </source>
</evidence>
<dbReference type="eggNOG" id="COG2755">
    <property type="taxonomic scope" value="Bacteria"/>
</dbReference>
<name>A0A0B0IFC7_9BACI</name>
<dbReference type="CDD" id="cd00229">
    <property type="entry name" value="SGNH_hydrolase"/>
    <property type="match status" value="1"/>
</dbReference>
<accession>A0A0B0IFC7</accession>
<comment type="caution">
    <text evidence="2">The sequence shown here is derived from an EMBL/GenBank/DDBJ whole genome shotgun (WGS) entry which is preliminary data.</text>
</comment>
<protein>
    <recommendedName>
        <fullName evidence="1">SGNH hydrolase-type esterase domain-containing protein</fullName>
    </recommendedName>
</protein>
<evidence type="ECO:0000313" key="3">
    <source>
        <dbReference type="Proteomes" id="UP000030832"/>
    </source>
</evidence>
<organism evidence="2 3">
    <name type="scientific">Halalkalibacter okhensis</name>
    <dbReference type="NCBI Taxonomy" id="333138"/>
    <lineage>
        <taxon>Bacteria</taxon>
        <taxon>Bacillati</taxon>
        <taxon>Bacillota</taxon>
        <taxon>Bacilli</taxon>
        <taxon>Bacillales</taxon>
        <taxon>Bacillaceae</taxon>
        <taxon>Halalkalibacter</taxon>
    </lineage>
</organism>
<reference evidence="2 3" key="1">
    <citation type="submission" date="2014-09" db="EMBL/GenBank/DDBJ databases">
        <title>Genome sequencing and annotation of Bacillus Okhensis strain Kh10-101T.</title>
        <authorList>
            <person name="Prakash J.S."/>
        </authorList>
    </citation>
    <scope>NUCLEOTIDE SEQUENCE [LARGE SCALE GENOMIC DNA]</scope>
    <source>
        <strain evidence="3">Kh10-101T</strain>
    </source>
</reference>
<dbReference type="AlphaFoldDB" id="A0A0B0IFC7"/>
<keyword evidence="3" id="KW-1185">Reference proteome</keyword>
<dbReference type="InterPro" id="IPR036514">
    <property type="entry name" value="SGNH_hydro_sf"/>
</dbReference>
<evidence type="ECO:0000313" key="2">
    <source>
        <dbReference type="EMBL" id="KHF39592.1"/>
    </source>
</evidence>
<dbReference type="EMBL" id="JRJU01000017">
    <property type="protein sequence ID" value="KHF39592.1"/>
    <property type="molecule type" value="Genomic_DNA"/>
</dbReference>
<proteinExistence type="predicted"/>
<dbReference type="Gene3D" id="3.40.50.1110">
    <property type="entry name" value="SGNH hydrolase"/>
    <property type="match status" value="1"/>
</dbReference>
<gene>
    <name evidence="2" type="ORF">LQ50_14200</name>
</gene>
<feature type="domain" description="SGNH hydrolase-type esterase" evidence="1">
    <location>
        <begin position="89"/>
        <end position="244"/>
    </location>
</feature>
<dbReference type="RefSeq" id="WP_034630115.1">
    <property type="nucleotide sequence ID" value="NZ_JRJU01000017.1"/>
</dbReference>